<evidence type="ECO:0000313" key="4">
    <source>
        <dbReference type="EMBL" id="AMD92457.1"/>
    </source>
</evidence>
<dbReference type="AlphaFoldDB" id="A0A0X8JPM7"/>
<feature type="coiled-coil region" evidence="1">
    <location>
        <begin position="86"/>
        <end position="134"/>
    </location>
</feature>
<dbReference type="EMBL" id="CP014230">
    <property type="protein sequence ID" value="AMD92457.1"/>
    <property type="molecule type" value="Genomic_DNA"/>
</dbReference>
<dbReference type="Pfam" id="PF13801">
    <property type="entry name" value="Metal_resist"/>
    <property type="match status" value="1"/>
</dbReference>
<feature type="region of interest" description="Disordered" evidence="2">
    <location>
        <begin position="145"/>
        <end position="172"/>
    </location>
</feature>
<evidence type="ECO:0000256" key="1">
    <source>
        <dbReference type="SAM" id="Coils"/>
    </source>
</evidence>
<protein>
    <recommendedName>
        <fullName evidence="6">Periplasmic heavy metal sensor</fullName>
    </recommendedName>
</protein>
<evidence type="ECO:0000256" key="3">
    <source>
        <dbReference type="SAM" id="SignalP"/>
    </source>
</evidence>
<evidence type="ECO:0000256" key="2">
    <source>
        <dbReference type="SAM" id="MobiDB-lite"/>
    </source>
</evidence>
<gene>
    <name evidence="4" type="ORF">AXF15_04585</name>
</gene>
<dbReference type="Gene3D" id="1.20.120.1490">
    <property type="match status" value="1"/>
</dbReference>
<dbReference type="OrthoDB" id="5471921at2"/>
<evidence type="ECO:0008006" key="6">
    <source>
        <dbReference type="Google" id="ProtNLM"/>
    </source>
</evidence>
<sequence>MKIRILLFTMLALAVAAGAYAHRGGGCPGQRGHAAKDCSSPKECLDQARCGGQNGHGGHYQGFMADLTPEQQEKVRKATDKHHEELFALQKELKNKEQALDSLFAATPADKAAVQKLVKEINMLQSKKTELNAAYRLELTEITGKPLPSASYGSGCSEGRGHRPCPQGGPTT</sequence>
<dbReference type="InterPro" id="IPR025961">
    <property type="entry name" value="Metal_resist"/>
</dbReference>
<dbReference type="KEGG" id="doa:AXF15_04585"/>
<dbReference type="STRING" id="888061.AXF15_04585"/>
<dbReference type="SMR" id="A0A0X8JPM7"/>
<feature type="signal peptide" evidence="3">
    <location>
        <begin position="1"/>
        <end position="21"/>
    </location>
</feature>
<name>A0A0X8JPM7_9BACT</name>
<accession>A0A0X8JPM7</accession>
<evidence type="ECO:0000313" key="5">
    <source>
        <dbReference type="Proteomes" id="UP000063964"/>
    </source>
</evidence>
<proteinExistence type="predicted"/>
<feature type="chain" id="PRO_5007067588" description="Periplasmic heavy metal sensor" evidence="3">
    <location>
        <begin position="22"/>
        <end position="172"/>
    </location>
</feature>
<keyword evidence="3" id="KW-0732">Signal</keyword>
<keyword evidence="5" id="KW-1185">Reference proteome</keyword>
<dbReference type="Proteomes" id="UP000063964">
    <property type="component" value="Chromosome"/>
</dbReference>
<organism evidence="4 5">
    <name type="scientific">Desulfomicrobium orale DSM 12838</name>
    <dbReference type="NCBI Taxonomy" id="888061"/>
    <lineage>
        <taxon>Bacteria</taxon>
        <taxon>Pseudomonadati</taxon>
        <taxon>Thermodesulfobacteriota</taxon>
        <taxon>Desulfovibrionia</taxon>
        <taxon>Desulfovibrionales</taxon>
        <taxon>Desulfomicrobiaceae</taxon>
        <taxon>Desulfomicrobium</taxon>
    </lineage>
</organism>
<dbReference type="RefSeq" id="WP_066603907.1">
    <property type="nucleotide sequence ID" value="NZ_CP014230.1"/>
</dbReference>
<reference evidence="5" key="1">
    <citation type="submission" date="2016-02" db="EMBL/GenBank/DDBJ databases">
        <authorList>
            <person name="Holder M.E."/>
            <person name="Ajami N.J."/>
            <person name="Petrosino J.F."/>
        </authorList>
    </citation>
    <scope>NUCLEOTIDE SEQUENCE [LARGE SCALE GENOMIC DNA]</scope>
    <source>
        <strain evidence="5">DSM 12838</strain>
    </source>
</reference>
<keyword evidence="1" id="KW-0175">Coiled coil</keyword>